<sequence>MLAVETSAAMRERAMFQPVLAGAADDIPLPDTSLDGVWLSTVIHHVPDLEPPPARSGGC</sequence>
<evidence type="ECO:0000259" key="1">
    <source>
        <dbReference type="Pfam" id="PF08241"/>
    </source>
</evidence>
<dbReference type="Proteomes" id="UP000598174">
    <property type="component" value="Unassembled WGS sequence"/>
</dbReference>
<evidence type="ECO:0000313" key="3">
    <source>
        <dbReference type="Proteomes" id="UP000598174"/>
    </source>
</evidence>
<dbReference type="EMBL" id="BOMM01000008">
    <property type="protein sequence ID" value="GIE09265.1"/>
    <property type="molecule type" value="Genomic_DNA"/>
</dbReference>
<dbReference type="AlphaFoldDB" id="A0A919IUL1"/>
<name>A0A919IUL1_9ACTN</name>
<dbReference type="InterPro" id="IPR013216">
    <property type="entry name" value="Methyltransf_11"/>
</dbReference>
<feature type="domain" description="Methyltransferase type 11" evidence="1">
    <location>
        <begin position="3"/>
        <end position="50"/>
    </location>
</feature>
<dbReference type="Pfam" id="PF08241">
    <property type="entry name" value="Methyltransf_11"/>
    <property type="match status" value="1"/>
</dbReference>
<proteinExistence type="predicted"/>
<evidence type="ECO:0000313" key="2">
    <source>
        <dbReference type="EMBL" id="GIE09265.1"/>
    </source>
</evidence>
<protein>
    <recommendedName>
        <fullName evidence="1">Methyltransferase type 11 domain-containing protein</fullName>
    </recommendedName>
</protein>
<dbReference type="Gene3D" id="3.40.50.150">
    <property type="entry name" value="Vaccinia Virus protein VP39"/>
    <property type="match status" value="1"/>
</dbReference>
<accession>A0A919IUL1</accession>
<dbReference type="InterPro" id="IPR029063">
    <property type="entry name" value="SAM-dependent_MTases_sf"/>
</dbReference>
<comment type="caution">
    <text evidence="2">The sequence shown here is derived from an EMBL/GenBank/DDBJ whole genome shotgun (WGS) entry which is preliminary data.</text>
</comment>
<organism evidence="2 3">
    <name type="scientific">Paractinoplanes ferrugineus</name>
    <dbReference type="NCBI Taxonomy" id="113564"/>
    <lineage>
        <taxon>Bacteria</taxon>
        <taxon>Bacillati</taxon>
        <taxon>Actinomycetota</taxon>
        <taxon>Actinomycetes</taxon>
        <taxon>Micromonosporales</taxon>
        <taxon>Micromonosporaceae</taxon>
        <taxon>Paractinoplanes</taxon>
    </lineage>
</organism>
<dbReference type="GO" id="GO:0008757">
    <property type="term" value="F:S-adenosylmethionine-dependent methyltransferase activity"/>
    <property type="evidence" value="ECO:0007669"/>
    <property type="project" value="InterPro"/>
</dbReference>
<dbReference type="SUPFAM" id="SSF53335">
    <property type="entry name" value="S-adenosyl-L-methionine-dependent methyltransferases"/>
    <property type="match status" value="1"/>
</dbReference>
<keyword evidence="3" id="KW-1185">Reference proteome</keyword>
<reference evidence="2" key="1">
    <citation type="submission" date="2021-01" db="EMBL/GenBank/DDBJ databases">
        <title>Whole genome shotgun sequence of Actinoplanes ferrugineus NBRC 15555.</title>
        <authorList>
            <person name="Komaki H."/>
            <person name="Tamura T."/>
        </authorList>
    </citation>
    <scope>NUCLEOTIDE SEQUENCE</scope>
    <source>
        <strain evidence="2">NBRC 15555</strain>
    </source>
</reference>
<gene>
    <name evidence="2" type="ORF">Afe05nite_11050</name>
</gene>